<keyword evidence="3" id="KW-0645">Protease</keyword>
<dbReference type="InterPro" id="IPR042089">
    <property type="entry name" value="Peptidase_M13_dom_2"/>
</dbReference>
<dbReference type="Gene3D" id="3.40.390.10">
    <property type="entry name" value="Collagenase (Catalytic Domain)"/>
    <property type="match status" value="1"/>
</dbReference>
<dbReference type="InterPro" id="IPR024079">
    <property type="entry name" value="MetalloPept_cat_dom_sf"/>
</dbReference>
<keyword evidence="6" id="KW-0862">Zinc</keyword>
<dbReference type="InterPro" id="IPR018497">
    <property type="entry name" value="Peptidase_M13_C"/>
</dbReference>
<evidence type="ECO:0000256" key="7">
    <source>
        <dbReference type="ARBA" id="ARBA00023049"/>
    </source>
</evidence>
<keyword evidence="8" id="KW-0732">Signal</keyword>
<evidence type="ECO:0000256" key="4">
    <source>
        <dbReference type="ARBA" id="ARBA00022723"/>
    </source>
</evidence>
<dbReference type="PANTHER" id="PTHR11733">
    <property type="entry name" value="ZINC METALLOPROTEASE FAMILY M13 NEPRILYSIN-RELATED"/>
    <property type="match status" value="1"/>
</dbReference>
<evidence type="ECO:0000256" key="2">
    <source>
        <dbReference type="ARBA" id="ARBA00007357"/>
    </source>
</evidence>
<dbReference type="PANTHER" id="PTHR11733:SF208">
    <property type="entry name" value="PEPTIDASE M13 C-TERMINAL DOMAIN-CONTAINING PROTEIN"/>
    <property type="match status" value="1"/>
</dbReference>
<name>A0A7E4ZS02_PANRE</name>
<keyword evidence="11" id="KW-1185">Reference proteome</keyword>
<organism evidence="11 12">
    <name type="scientific">Panagrellus redivivus</name>
    <name type="common">Microworm</name>
    <dbReference type="NCBI Taxonomy" id="6233"/>
    <lineage>
        <taxon>Eukaryota</taxon>
        <taxon>Metazoa</taxon>
        <taxon>Ecdysozoa</taxon>
        <taxon>Nematoda</taxon>
        <taxon>Chromadorea</taxon>
        <taxon>Rhabditida</taxon>
        <taxon>Tylenchina</taxon>
        <taxon>Panagrolaimomorpha</taxon>
        <taxon>Panagrolaimoidea</taxon>
        <taxon>Panagrolaimidae</taxon>
        <taxon>Panagrellus</taxon>
    </lineage>
</organism>
<evidence type="ECO:0000256" key="1">
    <source>
        <dbReference type="ARBA" id="ARBA00001947"/>
    </source>
</evidence>
<sequence>MFRRSEPWRISFLILFVSQFCFTTPANADVLKSIVDPTAKDFGNQVCVTKECAKAAAMLVLYMNEKINPCDDFSGFVCDNYKLHHDAVYPNDYHMPTYELSRLNHKRMVDLLTGPPSPNEKPWHKLTKVYLKKCRDKNSIKRTGKQAILSLLDEIGGWPMIKPQLQEFNTSWEEYMAMVNLKYNSIIFKWHIGQNPVNHSETALILSHPKFDDTSGVAELAKFLGVDSNVTAEMKKHGTPESKIKKAVMKFSYSRCLSGPLVGPLKLVKEKFPNFDLEKYVKRLFDGIPITDDLTIVITCQEVFREIHTLGENKRDLANYVGLCAALDIYRRKNGCLKSAIDNYLLEPVAQIYAAKYFDYDAAVPKVKEMIGLIKETLREMINNATWLDDSTRQNAIKKLEWMRDVVAFDKTLLSDKIMYEKWNVSFKTTDSFYTLSARINEQLLSYSLKQWNKPPKFNWIFNDANAMYKRPENAMYVGAPILDVPIFHPNVPNYINFAGIGEIIGHEIMHGFDDQGRKYDEIGKQKNWWTSATSQKYREKEMCYIDQYENHGIDGMETLGENIADNVGTKLAYYAYKKLLARRGVDTEPALPGFEKYTVDQMFFMFFALVAKVRCQDEKSDPKSQ</sequence>
<keyword evidence="4" id="KW-0479">Metal-binding</keyword>
<comment type="cofactor">
    <cofactor evidence="1">
        <name>Zn(2+)</name>
        <dbReference type="ChEBI" id="CHEBI:29105"/>
    </cofactor>
</comment>
<dbReference type="SUPFAM" id="SSF55486">
    <property type="entry name" value="Metalloproteases ('zincins'), catalytic domain"/>
    <property type="match status" value="1"/>
</dbReference>
<keyword evidence="7" id="KW-0482">Metalloprotease</keyword>
<proteinExistence type="inferred from homology"/>
<dbReference type="InterPro" id="IPR008753">
    <property type="entry name" value="Peptidase_M13_N"/>
</dbReference>
<dbReference type="Proteomes" id="UP000492821">
    <property type="component" value="Unassembled WGS sequence"/>
</dbReference>
<evidence type="ECO:0000256" key="5">
    <source>
        <dbReference type="ARBA" id="ARBA00022801"/>
    </source>
</evidence>
<dbReference type="Pfam" id="PF01431">
    <property type="entry name" value="Peptidase_M13"/>
    <property type="match status" value="1"/>
</dbReference>
<feature type="domain" description="Peptidase M13 N-terminal" evidence="10">
    <location>
        <begin position="69"/>
        <end position="408"/>
    </location>
</feature>
<keyword evidence="5" id="KW-0378">Hydrolase</keyword>
<dbReference type="GO" id="GO:0016485">
    <property type="term" value="P:protein processing"/>
    <property type="evidence" value="ECO:0007669"/>
    <property type="project" value="TreeGrafter"/>
</dbReference>
<dbReference type="Gene3D" id="1.10.1380.10">
    <property type="entry name" value="Neutral endopeptidase , domain2"/>
    <property type="match status" value="1"/>
</dbReference>
<dbReference type="GO" id="GO:0005886">
    <property type="term" value="C:plasma membrane"/>
    <property type="evidence" value="ECO:0007669"/>
    <property type="project" value="TreeGrafter"/>
</dbReference>
<comment type="similarity">
    <text evidence="2">Belongs to the peptidase M13 family.</text>
</comment>
<evidence type="ECO:0000256" key="3">
    <source>
        <dbReference type="ARBA" id="ARBA00022670"/>
    </source>
</evidence>
<evidence type="ECO:0000256" key="8">
    <source>
        <dbReference type="SAM" id="SignalP"/>
    </source>
</evidence>
<feature type="chain" id="PRO_5028995566" evidence="8">
    <location>
        <begin position="29"/>
        <end position="626"/>
    </location>
</feature>
<accession>A0A7E4ZS02</accession>
<protein>
    <submittedName>
        <fullName evidence="12">Peptidase_M13 domain-containing protein</fullName>
    </submittedName>
</protein>
<evidence type="ECO:0000313" key="11">
    <source>
        <dbReference type="Proteomes" id="UP000492821"/>
    </source>
</evidence>
<dbReference type="PRINTS" id="PR00786">
    <property type="entry name" value="NEPRILYSIN"/>
</dbReference>
<dbReference type="WBParaSite" id="Pan_g14003.t1">
    <property type="protein sequence ID" value="Pan_g14003.t1"/>
    <property type="gene ID" value="Pan_g14003"/>
</dbReference>
<dbReference type="InterPro" id="IPR000718">
    <property type="entry name" value="Peptidase_M13"/>
</dbReference>
<dbReference type="PROSITE" id="PS51885">
    <property type="entry name" value="NEPRILYSIN"/>
    <property type="match status" value="1"/>
</dbReference>
<reference evidence="12" key="2">
    <citation type="submission" date="2020-10" db="UniProtKB">
        <authorList>
            <consortium name="WormBaseParasite"/>
        </authorList>
    </citation>
    <scope>IDENTIFICATION</scope>
</reference>
<dbReference type="Pfam" id="PF05649">
    <property type="entry name" value="Peptidase_M13_N"/>
    <property type="match status" value="1"/>
</dbReference>
<evidence type="ECO:0000313" key="12">
    <source>
        <dbReference type="WBParaSite" id="Pan_g14003.t1"/>
    </source>
</evidence>
<feature type="domain" description="Peptidase M13 C-terminal" evidence="9">
    <location>
        <begin position="466"/>
        <end position="619"/>
    </location>
</feature>
<feature type="signal peptide" evidence="8">
    <location>
        <begin position="1"/>
        <end position="28"/>
    </location>
</feature>
<dbReference type="GO" id="GO:0046872">
    <property type="term" value="F:metal ion binding"/>
    <property type="evidence" value="ECO:0007669"/>
    <property type="project" value="UniProtKB-KW"/>
</dbReference>
<dbReference type="CDD" id="cd08662">
    <property type="entry name" value="M13"/>
    <property type="match status" value="1"/>
</dbReference>
<dbReference type="GO" id="GO:0004222">
    <property type="term" value="F:metalloendopeptidase activity"/>
    <property type="evidence" value="ECO:0007669"/>
    <property type="project" value="InterPro"/>
</dbReference>
<evidence type="ECO:0000259" key="9">
    <source>
        <dbReference type="Pfam" id="PF01431"/>
    </source>
</evidence>
<evidence type="ECO:0000256" key="6">
    <source>
        <dbReference type="ARBA" id="ARBA00022833"/>
    </source>
</evidence>
<reference evidence="11" key="1">
    <citation type="journal article" date="2013" name="Genetics">
        <title>The draft genome and transcriptome of Panagrellus redivivus are shaped by the harsh demands of a free-living lifestyle.</title>
        <authorList>
            <person name="Srinivasan J."/>
            <person name="Dillman A.R."/>
            <person name="Macchietto M.G."/>
            <person name="Heikkinen L."/>
            <person name="Lakso M."/>
            <person name="Fracchia K.M."/>
            <person name="Antoshechkin I."/>
            <person name="Mortazavi A."/>
            <person name="Wong G."/>
            <person name="Sternberg P.W."/>
        </authorList>
    </citation>
    <scope>NUCLEOTIDE SEQUENCE [LARGE SCALE GENOMIC DNA]</scope>
    <source>
        <strain evidence="11">MT8872</strain>
    </source>
</reference>
<dbReference type="AlphaFoldDB" id="A0A7E4ZS02"/>
<evidence type="ECO:0000259" key="10">
    <source>
        <dbReference type="Pfam" id="PF05649"/>
    </source>
</evidence>